<dbReference type="PROSITE" id="PS00636">
    <property type="entry name" value="DNAJ_1"/>
    <property type="match status" value="1"/>
</dbReference>
<dbReference type="GO" id="GO:0051082">
    <property type="term" value="F:unfolded protein binding"/>
    <property type="evidence" value="ECO:0007669"/>
    <property type="project" value="TreeGrafter"/>
</dbReference>
<protein>
    <recommendedName>
        <fullName evidence="1">J domain-containing protein</fullName>
    </recommendedName>
</protein>
<dbReference type="GO" id="GO:0044183">
    <property type="term" value="F:protein folding chaperone"/>
    <property type="evidence" value="ECO:0007669"/>
    <property type="project" value="TreeGrafter"/>
</dbReference>
<dbReference type="Proteomes" id="UP001372338">
    <property type="component" value="Unassembled WGS sequence"/>
</dbReference>
<evidence type="ECO:0000259" key="1">
    <source>
        <dbReference type="PROSITE" id="PS50076"/>
    </source>
</evidence>
<dbReference type="GO" id="GO:0051087">
    <property type="term" value="F:protein-folding chaperone binding"/>
    <property type="evidence" value="ECO:0007669"/>
    <property type="project" value="TreeGrafter"/>
</dbReference>
<comment type="caution">
    <text evidence="2">The sequence shown here is derived from an EMBL/GenBank/DDBJ whole genome shotgun (WGS) entry which is preliminary data.</text>
</comment>
<dbReference type="InterPro" id="IPR001623">
    <property type="entry name" value="DnaJ_domain"/>
</dbReference>
<dbReference type="PRINTS" id="PR00625">
    <property type="entry name" value="JDOMAIN"/>
</dbReference>
<dbReference type="EMBL" id="JAYWIO010000003">
    <property type="protein sequence ID" value="KAK7273855.1"/>
    <property type="molecule type" value="Genomic_DNA"/>
</dbReference>
<proteinExistence type="predicted"/>
<keyword evidence="3" id="KW-1185">Reference proteome</keyword>
<feature type="domain" description="J" evidence="1">
    <location>
        <begin position="1"/>
        <end position="57"/>
    </location>
</feature>
<dbReference type="PANTHER" id="PTHR43948:SF10">
    <property type="entry name" value="MRJ, ISOFORM E"/>
    <property type="match status" value="1"/>
</dbReference>
<dbReference type="PROSITE" id="PS50076">
    <property type="entry name" value="DNAJ_2"/>
    <property type="match status" value="1"/>
</dbReference>
<dbReference type="InterPro" id="IPR036869">
    <property type="entry name" value="J_dom_sf"/>
</dbReference>
<dbReference type="Pfam" id="PF00226">
    <property type="entry name" value="DnaJ"/>
    <property type="match status" value="1"/>
</dbReference>
<dbReference type="SMART" id="SM00271">
    <property type="entry name" value="DnaJ"/>
    <property type="match status" value="1"/>
</dbReference>
<dbReference type="CDD" id="cd06257">
    <property type="entry name" value="DnaJ"/>
    <property type="match status" value="1"/>
</dbReference>
<accession>A0AAN9FI20</accession>
<dbReference type="InterPro" id="IPR018253">
    <property type="entry name" value="DnaJ_domain_CS"/>
</dbReference>
<organism evidence="2 3">
    <name type="scientific">Crotalaria pallida</name>
    <name type="common">Smooth rattlebox</name>
    <name type="synonym">Crotalaria striata</name>
    <dbReference type="NCBI Taxonomy" id="3830"/>
    <lineage>
        <taxon>Eukaryota</taxon>
        <taxon>Viridiplantae</taxon>
        <taxon>Streptophyta</taxon>
        <taxon>Embryophyta</taxon>
        <taxon>Tracheophyta</taxon>
        <taxon>Spermatophyta</taxon>
        <taxon>Magnoliopsida</taxon>
        <taxon>eudicotyledons</taxon>
        <taxon>Gunneridae</taxon>
        <taxon>Pentapetalae</taxon>
        <taxon>rosids</taxon>
        <taxon>fabids</taxon>
        <taxon>Fabales</taxon>
        <taxon>Fabaceae</taxon>
        <taxon>Papilionoideae</taxon>
        <taxon>50 kb inversion clade</taxon>
        <taxon>genistoids sensu lato</taxon>
        <taxon>core genistoids</taxon>
        <taxon>Crotalarieae</taxon>
        <taxon>Crotalaria</taxon>
    </lineage>
</organism>
<gene>
    <name evidence="2" type="ORF">RIF29_14919</name>
</gene>
<dbReference type="AlphaFoldDB" id="A0AAN9FI20"/>
<name>A0AAN9FI20_CROPI</name>
<sequence length="136" mass="15831">MLVKMKSRKKAYRKAAMKNHPDKVGDPENLNLMFKWLSQAYEVLSDPENRELYDQYELFASHNTLASIYNEYALKSQYDTSIYLQGLLLSSVKLKVGQIIRGVQFEHKNRDANQIANALAKQDGQMERTWIGWDTK</sequence>
<dbReference type="PANTHER" id="PTHR43948">
    <property type="entry name" value="DNAJ HOMOLOG SUBFAMILY B"/>
    <property type="match status" value="1"/>
</dbReference>
<dbReference type="GO" id="GO:0005634">
    <property type="term" value="C:nucleus"/>
    <property type="evidence" value="ECO:0007669"/>
    <property type="project" value="TreeGrafter"/>
</dbReference>
<evidence type="ECO:0000313" key="2">
    <source>
        <dbReference type="EMBL" id="KAK7273855.1"/>
    </source>
</evidence>
<dbReference type="GO" id="GO:0005737">
    <property type="term" value="C:cytoplasm"/>
    <property type="evidence" value="ECO:0007669"/>
    <property type="project" value="TreeGrafter"/>
</dbReference>
<evidence type="ECO:0000313" key="3">
    <source>
        <dbReference type="Proteomes" id="UP001372338"/>
    </source>
</evidence>
<dbReference type="SUPFAM" id="SSF46565">
    <property type="entry name" value="Chaperone J-domain"/>
    <property type="match status" value="1"/>
</dbReference>
<reference evidence="2 3" key="1">
    <citation type="submission" date="2024-01" db="EMBL/GenBank/DDBJ databases">
        <title>The genomes of 5 underutilized Papilionoideae crops provide insights into root nodulation and disease resistanc.</title>
        <authorList>
            <person name="Yuan L."/>
        </authorList>
    </citation>
    <scope>NUCLEOTIDE SEQUENCE [LARGE SCALE GENOMIC DNA]</scope>
    <source>
        <strain evidence="2">ZHUSHIDOU_FW_LH</strain>
        <tissue evidence="2">Leaf</tissue>
    </source>
</reference>
<dbReference type="Gene3D" id="1.10.287.110">
    <property type="entry name" value="DnaJ domain"/>
    <property type="match status" value="1"/>
</dbReference>